<feature type="domain" description="Protein kinase" evidence="11">
    <location>
        <begin position="555"/>
        <end position="845"/>
    </location>
</feature>
<dbReference type="PANTHER" id="PTHR24416:SF624">
    <property type="entry name" value="TYROSINE-PROTEIN KINASE F09A5.2-RELATED"/>
    <property type="match status" value="1"/>
</dbReference>
<evidence type="ECO:0000313" key="13">
    <source>
        <dbReference type="WBParaSite" id="PTRK_0001757000.1"/>
    </source>
</evidence>
<evidence type="ECO:0000256" key="9">
    <source>
        <dbReference type="SAM" id="MobiDB-lite"/>
    </source>
</evidence>
<keyword evidence="10" id="KW-0812">Transmembrane</keyword>
<evidence type="ECO:0000256" key="10">
    <source>
        <dbReference type="SAM" id="Phobius"/>
    </source>
</evidence>
<accession>A0A0N5A6E8</accession>
<dbReference type="InterPro" id="IPR001245">
    <property type="entry name" value="Ser-Thr/Tyr_kinase_cat_dom"/>
</dbReference>
<dbReference type="Gene3D" id="3.30.200.20">
    <property type="entry name" value="Phosphorylase Kinase, domain 1"/>
    <property type="match status" value="1"/>
</dbReference>
<dbReference type="CDD" id="cd00192">
    <property type="entry name" value="PTKc"/>
    <property type="match status" value="1"/>
</dbReference>
<feature type="binding site" evidence="8">
    <location>
        <position position="728"/>
    </location>
    <ligand>
        <name>Mg(2+)</name>
        <dbReference type="ChEBI" id="CHEBI:18420"/>
    </ligand>
</feature>
<keyword evidence="4 7" id="KW-0067">ATP-binding</keyword>
<evidence type="ECO:0000256" key="1">
    <source>
        <dbReference type="ARBA" id="ARBA00022679"/>
    </source>
</evidence>
<dbReference type="WBParaSite" id="PTRK_0001757000.1">
    <property type="protein sequence ID" value="PTRK_0001757000.1"/>
    <property type="gene ID" value="PTRK_0001757000"/>
</dbReference>
<keyword evidence="8" id="KW-0460">Magnesium</keyword>
<keyword evidence="1" id="KW-0808">Transferase</keyword>
<organism evidence="12 13">
    <name type="scientific">Parastrongyloides trichosuri</name>
    <name type="common">Possum-specific nematode worm</name>
    <dbReference type="NCBI Taxonomy" id="131310"/>
    <lineage>
        <taxon>Eukaryota</taxon>
        <taxon>Metazoa</taxon>
        <taxon>Ecdysozoa</taxon>
        <taxon>Nematoda</taxon>
        <taxon>Chromadorea</taxon>
        <taxon>Rhabditida</taxon>
        <taxon>Tylenchina</taxon>
        <taxon>Panagrolaimomorpha</taxon>
        <taxon>Strongyloidoidea</taxon>
        <taxon>Strongyloididae</taxon>
        <taxon>Parastrongyloides</taxon>
    </lineage>
</organism>
<evidence type="ECO:0000256" key="8">
    <source>
        <dbReference type="PIRSR" id="PIRSR000615-3"/>
    </source>
</evidence>
<dbReference type="PANTHER" id="PTHR24416">
    <property type="entry name" value="TYROSINE-PROTEIN KINASE RECEPTOR"/>
    <property type="match status" value="1"/>
</dbReference>
<evidence type="ECO:0000313" key="12">
    <source>
        <dbReference type="Proteomes" id="UP000038045"/>
    </source>
</evidence>
<dbReference type="GO" id="GO:0004714">
    <property type="term" value="F:transmembrane receptor protein tyrosine kinase activity"/>
    <property type="evidence" value="ECO:0007669"/>
    <property type="project" value="TreeGrafter"/>
</dbReference>
<dbReference type="InterPro" id="IPR000719">
    <property type="entry name" value="Prot_kinase_dom"/>
</dbReference>
<dbReference type="Gene3D" id="1.10.510.10">
    <property type="entry name" value="Transferase(Phosphotransferase) domain 1"/>
    <property type="match status" value="1"/>
</dbReference>
<dbReference type="AlphaFoldDB" id="A0A0N5A6E8"/>
<dbReference type="GO" id="GO:0046872">
    <property type="term" value="F:metal ion binding"/>
    <property type="evidence" value="ECO:0007669"/>
    <property type="project" value="UniProtKB-KW"/>
</dbReference>
<dbReference type="SUPFAM" id="SSF56112">
    <property type="entry name" value="Protein kinase-like (PK-like)"/>
    <property type="match status" value="1"/>
</dbReference>
<dbReference type="InterPro" id="IPR050122">
    <property type="entry name" value="RTK"/>
</dbReference>
<dbReference type="PRINTS" id="PR00109">
    <property type="entry name" value="TYRKINASE"/>
</dbReference>
<proteinExistence type="predicted"/>
<evidence type="ECO:0000256" key="6">
    <source>
        <dbReference type="PIRSR" id="PIRSR000615-1"/>
    </source>
</evidence>
<feature type="binding site" evidence="7">
    <location>
        <position position="714"/>
    </location>
    <ligand>
        <name>ATP</name>
        <dbReference type="ChEBI" id="CHEBI:30616"/>
    </ligand>
</feature>
<dbReference type="GO" id="GO:0043235">
    <property type="term" value="C:receptor complex"/>
    <property type="evidence" value="ECO:0007669"/>
    <property type="project" value="TreeGrafter"/>
</dbReference>
<evidence type="ECO:0000256" key="7">
    <source>
        <dbReference type="PIRSR" id="PIRSR000615-2"/>
    </source>
</evidence>
<dbReference type="InterPro" id="IPR011009">
    <property type="entry name" value="Kinase-like_dom_sf"/>
</dbReference>
<sequence length="904" mass="102972">MIGTQVDSSYSSKCLHTYEYCESWISVITLMIDSTTTEAEFDNIKSIMNKTVVNCNVTQALVLYVYTCDQFIISCVGSIECLENINSLSWNNIMKYVQCNNFWMSLSSVFSSAYLNSMGLSSYIITNLNCSQWEYSDLSYFYKDSNSTSYFITYYSIVTKLIHVTDSDYGGVCIINPIINSTAPLLDVITVEHKNVNQLTSDMFGMCSQSHGYTINLFDVDLDNPSNCTLYTVGIDENKCLSYTLMIYFAINKDTPKDELNTILKLASTVFEKCKYPGTTVIYWSANSNNKIMKCDPSTEACNEKINSLSIYDVSYQNTTDQQIDISSLQKVVSSFENLQLGEATAFYIFSNLENDELSSSLISKPLFNNAFEYGYFLYQNKIITHFVDVSTKNKISQNKFRSLTNAANEYFAFDRTTNLSEQLDGLSISLEICSADVYYINSSTTNKPPPGTNVEIIILIVCGSLVTVIAICTGFLVRCRKLAYKFRLSKFNSRFARDDNDSHDVMEIAHRNKHNKDFQNCLESFNHLAEERYTNCPNGVVNDRYEMSINDLAINYNSRLGSGAFASVYKGFIKGVNPLKNACQRLNVALDVMMNLNNEVAVKTCLRPNDIVDKGNLLGEIKFMKELGYHPHVVNIVGCITDWKQPLLILEYCENEDLLKLLRKQNKKSISEGGDHEISDLKMKDLYSFAWQVADGMVYLASKNIIHRDIAARNILITKNNVAKIGDFGLCRSTEEINYTTKGGKFPIRWMSYEALKYYTFSVKSDVWAYGVLLYEIFTLGEVPYKTVQLYDLVDHLEAGHRLSQPEFCIDEVYDIMRSCWEEDPLLRPTFEFLRKNMAQHLELNSDSYGYIQLLPDFNKIYMEITETMQKPVSLDNESSVEGVEENSDTESLNRESVNIKTT</sequence>
<feature type="binding site" evidence="8">
    <location>
        <position position="715"/>
    </location>
    <ligand>
        <name>Mg(2+)</name>
        <dbReference type="ChEBI" id="CHEBI:18420"/>
    </ligand>
</feature>
<dbReference type="Proteomes" id="UP000038045">
    <property type="component" value="Unplaced"/>
</dbReference>
<keyword evidence="2 7" id="KW-0547">Nucleotide-binding</keyword>
<dbReference type="SMART" id="SM00219">
    <property type="entry name" value="TyrKc"/>
    <property type="match status" value="1"/>
</dbReference>
<dbReference type="InterPro" id="IPR020635">
    <property type="entry name" value="Tyr_kinase_cat_dom"/>
</dbReference>
<reference evidence="13" key="1">
    <citation type="submission" date="2017-02" db="UniProtKB">
        <authorList>
            <consortium name="WormBaseParasite"/>
        </authorList>
    </citation>
    <scope>IDENTIFICATION</scope>
</reference>
<keyword evidence="3" id="KW-0418">Kinase</keyword>
<name>A0A0N5A6E8_PARTI</name>
<feature type="region of interest" description="Disordered" evidence="9">
    <location>
        <begin position="874"/>
        <end position="904"/>
    </location>
</feature>
<dbReference type="STRING" id="131310.A0A0N5A6E8"/>
<evidence type="ECO:0000256" key="2">
    <source>
        <dbReference type="ARBA" id="ARBA00022741"/>
    </source>
</evidence>
<dbReference type="InterPro" id="IPR008266">
    <property type="entry name" value="Tyr_kinase_AS"/>
</dbReference>
<dbReference type="FunFam" id="1.10.510.10:FF:000554">
    <property type="entry name" value="Predicted protein"/>
    <property type="match status" value="1"/>
</dbReference>
<dbReference type="PROSITE" id="PS00109">
    <property type="entry name" value="PROTEIN_KINASE_TYR"/>
    <property type="match status" value="1"/>
</dbReference>
<protein>
    <submittedName>
        <fullName evidence="13">Protein kinase domain-containing protein</fullName>
    </submittedName>
</protein>
<feature type="active site" description="Proton acceptor" evidence="6">
    <location>
        <position position="710"/>
    </location>
</feature>
<keyword evidence="8" id="KW-0479">Metal-binding</keyword>
<evidence type="ECO:0000256" key="3">
    <source>
        <dbReference type="ARBA" id="ARBA00022777"/>
    </source>
</evidence>
<keyword evidence="10" id="KW-1133">Transmembrane helix</keyword>
<keyword evidence="12" id="KW-1185">Reference proteome</keyword>
<evidence type="ECO:0000256" key="4">
    <source>
        <dbReference type="ARBA" id="ARBA00022840"/>
    </source>
</evidence>
<feature type="transmembrane region" description="Helical" evidence="10">
    <location>
        <begin position="457"/>
        <end position="478"/>
    </location>
</feature>
<keyword evidence="10" id="KW-0472">Membrane</keyword>
<evidence type="ECO:0000256" key="5">
    <source>
        <dbReference type="ARBA" id="ARBA00023137"/>
    </source>
</evidence>
<dbReference type="GO" id="GO:0005524">
    <property type="term" value="F:ATP binding"/>
    <property type="evidence" value="ECO:0007669"/>
    <property type="project" value="UniProtKB-KW"/>
</dbReference>
<dbReference type="Pfam" id="PF07714">
    <property type="entry name" value="PK_Tyr_Ser-Thr"/>
    <property type="match status" value="1"/>
</dbReference>
<dbReference type="GO" id="GO:0007169">
    <property type="term" value="P:cell surface receptor protein tyrosine kinase signaling pathway"/>
    <property type="evidence" value="ECO:0007669"/>
    <property type="project" value="TreeGrafter"/>
</dbReference>
<dbReference type="PROSITE" id="PS50011">
    <property type="entry name" value="PROTEIN_KINASE_DOM"/>
    <property type="match status" value="1"/>
</dbReference>
<keyword evidence="5" id="KW-0829">Tyrosine-protein kinase</keyword>
<evidence type="ECO:0000259" key="11">
    <source>
        <dbReference type="PROSITE" id="PS50011"/>
    </source>
</evidence>
<dbReference type="GO" id="GO:0005886">
    <property type="term" value="C:plasma membrane"/>
    <property type="evidence" value="ECO:0007669"/>
    <property type="project" value="TreeGrafter"/>
</dbReference>